<feature type="repeat" description="WD" evidence="1">
    <location>
        <begin position="276"/>
        <end position="308"/>
    </location>
</feature>
<dbReference type="PROSITE" id="PS50082">
    <property type="entry name" value="WD_REPEATS_2"/>
    <property type="match status" value="3"/>
</dbReference>
<keyword evidence="1" id="KW-0853">WD repeat</keyword>
<dbReference type="InterPro" id="IPR036322">
    <property type="entry name" value="WD40_repeat_dom_sf"/>
</dbReference>
<evidence type="ECO:0000256" key="1">
    <source>
        <dbReference type="PROSITE-ProRule" id="PRU00221"/>
    </source>
</evidence>
<dbReference type="PROSITE" id="PS50294">
    <property type="entry name" value="WD_REPEATS_REGION"/>
    <property type="match status" value="2"/>
</dbReference>
<dbReference type="PANTHER" id="PTHR19920">
    <property type="entry name" value="WD40 PROTEIN CIAO1"/>
    <property type="match status" value="1"/>
</dbReference>
<dbReference type="GO" id="GO:0097361">
    <property type="term" value="C:cytosolic [4Fe-4S] assembly targeting complex"/>
    <property type="evidence" value="ECO:0007669"/>
    <property type="project" value="TreeGrafter"/>
</dbReference>
<sequence>MFGLKNQENQLFHQQWTGQLTEYITAINWSIQGDLAASSAAGEVMLWQSQSESSVLLLKPYDTQDQSINCLGFSADGQFLAAGGQDGKIRIWQIQPELDLIHTLDFGSQWIEHLCWHTNKQELAFSLGRYVQVWDAVAGEIIITLPFASSSVLGLTWQPLGERLAMAGNGGIKVWDRKNWDEDPLILEMPGACTQVAWSFDGEYIAGSCLDQTVWLWRWGNNEPWRMTGFGGKVRNLTWSKPKSGVAPLLAVSSYENIIVWKKAEKDEQGWFSRALSLHNDKICDLQFHPQSLLLASVAEDGMLLLWQKAKQLTQRLTGASSGFSVVAWHPSGNQLAAGGQASEVLVWTKSQRGQGFG</sequence>
<dbReference type="PANTHER" id="PTHR19920:SF0">
    <property type="entry name" value="CYTOSOLIC IRON-SULFUR PROTEIN ASSEMBLY PROTEIN CIAO1-RELATED"/>
    <property type="match status" value="1"/>
</dbReference>
<dbReference type="SMART" id="SM00320">
    <property type="entry name" value="WD40"/>
    <property type="match status" value="8"/>
</dbReference>
<dbReference type="SUPFAM" id="SSF50978">
    <property type="entry name" value="WD40 repeat-like"/>
    <property type="match status" value="1"/>
</dbReference>
<dbReference type="Proteomes" id="UP000767446">
    <property type="component" value="Unassembled WGS sequence"/>
</dbReference>
<organism evidence="2 3">
    <name type="scientific">Gomphosphaeria aponina SAG 52.96 = DSM 107014</name>
    <dbReference type="NCBI Taxonomy" id="1521640"/>
    <lineage>
        <taxon>Bacteria</taxon>
        <taxon>Bacillati</taxon>
        <taxon>Cyanobacteriota</taxon>
        <taxon>Cyanophyceae</taxon>
        <taxon>Oscillatoriophycideae</taxon>
        <taxon>Chroococcales</taxon>
        <taxon>Gomphosphaeriaceae</taxon>
        <taxon>Gomphosphaeria</taxon>
    </lineage>
</organism>
<proteinExistence type="predicted"/>
<dbReference type="InterPro" id="IPR001680">
    <property type="entry name" value="WD40_rpt"/>
</dbReference>
<feature type="repeat" description="WD" evidence="1">
    <location>
        <begin position="317"/>
        <end position="348"/>
    </location>
</feature>
<dbReference type="GO" id="GO:0016226">
    <property type="term" value="P:iron-sulfur cluster assembly"/>
    <property type="evidence" value="ECO:0007669"/>
    <property type="project" value="TreeGrafter"/>
</dbReference>
<accession>A0A941GP38</accession>
<evidence type="ECO:0000313" key="3">
    <source>
        <dbReference type="Proteomes" id="UP000767446"/>
    </source>
</evidence>
<dbReference type="AlphaFoldDB" id="A0A941GP38"/>
<gene>
    <name evidence="2" type="ORF">DSM107014_00735</name>
</gene>
<dbReference type="InterPro" id="IPR015943">
    <property type="entry name" value="WD40/YVTN_repeat-like_dom_sf"/>
</dbReference>
<feature type="repeat" description="WD" evidence="1">
    <location>
        <begin position="61"/>
        <end position="95"/>
    </location>
</feature>
<dbReference type="Gene3D" id="2.130.10.10">
    <property type="entry name" value="YVTN repeat-like/Quinoprotein amine dehydrogenase"/>
    <property type="match status" value="3"/>
</dbReference>
<dbReference type="Pfam" id="PF00400">
    <property type="entry name" value="WD40"/>
    <property type="match status" value="5"/>
</dbReference>
<comment type="caution">
    <text evidence="2">The sequence shown here is derived from an EMBL/GenBank/DDBJ whole genome shotgun (WGS) entry which is preliminary data.</text>
</comment>
<protein>
    <submittedName>
        <fullName evidence="2">WD40 repeat domain-containing protein</fullName>
    </submittedName>
</protein>
<name>A0A941GP38_9CHRO</name>
<reference evidence="2" key="1">
    <citation type="submission" date="2021-02" db="EMBL/GenBank/DDBJ databases">
        <title>Metagenome analyses of Stigonema ocellatum DSM 106950, Chlorogloea purpurea SAG 13.99 and Gomphosphaeria aponina DSM 107014.</title>
        <authorList>
            <person name="Marter P."/>
            <person name="Huang S."/>
        </authorList>
    </citation>
    <scope>NUCLEOTIDE SEQUENCE</scope>
    <source>
        <strain evidence="2">JP213</strain>
    </source>
</reference>
<evidence type="ECO:0000313" key="2">
    <source>
        <dbReference type="EMBL" id="MBR8826426.1"/>
    </source>
</evidence>
<dbReference type="EMBL" id="JADQBC010000002">
    <property type="protein sequence ID" value="MBR8826426.1"/>
    <property type="molecule type" value="Genomic_DNA"/>
</dbReference>